<dbReference type="InterPro" id="IPR013783">
    <property type="entry name" value="Ig-like_fold"/>
</dbReference>
<dbReference type="SUPFAM" id="SSF46626">
    <property type="entry name" value="Cytochrome c"/>
    <property type="match status" value="1"/>
</dbReference>
<feature type="compositionally biased region" description="Basic and acidic residues" evidence="7">
    <location>
        <begin position="205"/>
        <end position="218"/>
    </location>
</feature>
<dbReference type="PRINTS" id="PR00606">
    <property type="entry name" value="CYTCHROMECID"/>
</dbReference>
<feature type="region of interest" description="Disordered" evidence="7">
    <location>
        <begin position="192"/>
        <end position="225"/>
    </location>
</feature>
<evidence type="ECO:0000256" key="7">
    <source>
        <dbReference type="SAM" id="MobiDB-lite"/>
    </source>
</evidence>
<keyword evidence="2 6" id="KW-0349">Heme</keyword>
<keyword evidence="4" id="KW-0249">Electron transport</keyword>
<dbReference type="SMART" id="SM00089">
    <property type="entry name" value="PKD"/>
    <property type="match status" value="1"/>
</dbReference>
<evidence type="ECO:0000313" key="10">
    <source>
        <dbReference type="EMBL" id="MEE1976503.1"/>
    </source>
</evidence>
<dbReference type="InterPro" id="IPR005084">
    <property type="entry name" value="CBM6"/>
</dbReference>
<keyword evidence="1" id="KW-0813">Transport</keyword>
<dbReference type="InterPro" id="IPR000601">
    <property type="entry name" value="PKD_dom"/>
</dbReference>
<feature type="domain" description="PKD" evidence="8">
    <location>
        <begin position="487"/>
        <end position="572"/>
    </location>
</feature>
<dbReference type="CDD" id="cd04084">
    <property type="entry name" value="CBM6_xylanase-like"/>
    <property type="match status" value="1"/>
</dbReference>
<dbReference type="PANTHER" id="PTHR19328:SF75">
    <property type="entry name" value="ALDOSE SUGAR DEHYDROGENASE YLII"/>
    <property type="match status" value="1"/>
</dbReference>
<protein>
    <submittedName>
        <fullName evidence="10">PQQ-dependent sugar dehydrogenase</fullName>
    </submittedName>
</protein>
<dbReference type="SUPFAM" id="SSF49299">
    <property type="entry name" value="PKD domain"/>
    <property type="match status" value="1"/>
</dbReference>
<dbReference type="RefSeq" id="WP_272651201.1">
    <property type="nucleotide sequence ID" value="NZ_JAZDDG010000004.1"/>
</dbReference>
<dbReference type="Pfam" id="PF00034">
    <property type="entry name" value="Cytochrom_C"/>
    <property type="match status" value="1"/>
</dbReference>
<dbReference type="Pfam" id="PF18911">
    <property type="entry name" value="PKD_4"/>
    <property type="match status" value="1"/>
</dbReference>
<dbReference type="InterPro" id="IPR011042">
    <property type="entry name" value="6-blade_b-propeller_TolB-like"/>
</dbReference>
<gene>
    <name evidence="10" type="ORF">V1I91_10515</name>
</gene>
<dbReference type="Gene3D" id="2.120.10.30">
    <property type="entry name" value="TolB, C-terminal domain"/>
    <property type="match status" value="1"/>
</dbReference>
<dbReference type="InterPro" id="IPR012938">
    <property type="entry name" value="Glc/Sorbosone_DH"/>
</dbReference>
<organism evidence="10 11">
    <name type="scientific">Maribacter cobaltidurans</name>
    <dbReference type="NCBI Taxonomy" id="1178778"/>
    <lineage>
        <taxon>Bacteria</taxon>
        <taxon>Pseudomonadati</taxon>
        <taxon>Bacteroidota</taxon>
        <taxon>Flavobacteriia</taxon>
        <taxon>Flavobacteriales</taxon>
        <taxon>Flavobacteriaceae</taxon>
        <taxon>Maribacter</taxon>
    </lineage>
</organism>
<evidence type="ECO:0000256" key="5">
    <source>
        <dbReference type="ARBA" id="ARBA00023004"/>
    </source>
</evidence>
<dbReference type="InterPro" id="IPR011041">
    <property type="entry name" value="Quinoprot_gluc/sorb_DH_b-prop"/>
</dbReference>
<dbReference type="EMBL" id="JAZDDG010000004">
    <property type="protein sequence ID" value="MEE1976503.1"/>
    <property type="molecule type" value="Genomic_DNA"/>
</dbReference>
<dbReference type="CDD" id="cd00146">
    <property type="entry name" value="PKD"/>
    <property type="match status" value="1"/>
</dbReference>
<comment type="caution">
    <text evidence="10">The sequence shown here is derived from an EMBL/GenBank/DDBJ whole genome shotgun (WGS) entry which is preliminary data.</text>
</comment>
<reference evidence="10 11" key="1">
    <citation type="submission" date="2024-01" db="EMBL/GenBank/DDBJ databases">
        <title>Maribacter spp. originated from different algae showed divergent polysaccharides utilization ability.</title>
        <authorList>
            <person name="Wang H."/>
            <person name="Wu Y."/>
        </authorList>
    </citation>
    <scope>NUCLEOTIDE SEQUENCE [LARGE SCALE GENOMIC DNA]</scope>
    <source>
        <strain evidence="10 11">PR1</strain>
    </source>
</reference>
<sequence length="954" mass="106298">MQQDSNGFKVNGFNCLKLAVSSLVLLISCNEEPVADLSPPEENRFTTTVLTEPGELDEPMAFTFLNDTELLFVERKGGVKSFNADTRIVKTVGNVPVNTIYTNKEGQTRTAEEGLMGIVADPDFPKNNWVYMLYADPDEPKHVLGRWEYKNGKLMDETKKIVLEYPAQREVCCHTGGGMVFDKNGNLFLTIGNNTANPPQGTSNLDERPGHETSDDQRTAGNSNDLRGSIIRIHPEDDGSYTIPQGNLFPKGTPKTRPEIYTMGHRNPWRISIDNETGFIYWGEVGPDASDDLDQGPRGYDEFNQAKGPGFFGWPYFIGDNKPYADYDYETDSIYGYFDVENPINTSPNNTGITNLPPPQKAFFWYPYGYSEEFPQMGSAGRSATGGPIFREADFPESDQRFPAYFEGKWLITEFMRGWIFAATMDENGDYVSMEPFLPKENFSSAIDMQFSPGGDLYVLEYGSAWFRGNENAQIKRIQYNGGNRIPIIQASADKKAGAVPLNLTLSSEGTMDYDNDELSYDWTVESDNGFSKSLNGANPEITLEDAGIYTVNLQVTDSEGNSNQQQFKVTAGNEPPNVDLQIVEGNQSFFFPDNPITYKINIVDKEDGTVSDGSIKEEEVAVNFDYAPEGFDPIEIAQNHVSTDEWITLSKGKSLINESDCLSCHRVDIRSIGPSYMEVAEKYKNDVQAQKEIAQRIINGSVGIWGEHAMSAHPDLSEQDATLIIEYIMGLNDPKQEMEKIPLSGSYTTTVPKKENGKGSYLLRAAYTDKGSSNVKPLTTEKIIALRNPVITSEEYDDAAGTKLLITPARALKMNKNNSWLSYKNIDLTGISEIIINAEASLRTKDIGGIIEVRLNSPDGTLVATTEKITPLEIDFRAERQKLRNEWEAGGKKGPEPSFSTVFALSKQNLPIDVKDLNGFYDIYFVVKNPEAKEGEMLLQINTLEFIKESETS</sequence>
<dbReference type="InterPro" id="IPR035986">
    <property type="entry name" value="PKD_dom_sf"/>
</dbReference>
<evidence type="ECO:0000259" key="9">
    <source>
        <dbReference type="PROSITE" id="PS51007"/>
    </source>
</evidence>
<dbReference type="SUPFAM" id="SSF50952">
    <property type="entry name" value="Soluble quinoprotein glucose dehydrogenase"/>
    <property type="match status" value="1"/>
</dbReference>
<dbReference type="Gene3D" id="2.60.120.260">
    <property type="entry name" value="Galactose-binding domain-like"/>
    <property type="match status" value="1"/>
</dbReference>
<dbReference type="Gene3D" id="1.10.760.10">
    <property type="entry name" value="Cytochrome c-like domain"/>
    <property type="match status" value="1"/>
</dbReference>
<dbReference type="InterPro" id="IPR036909">
    <property type="entry name" value="Cyt_c-like_dom_sf"/>
</dbReference>
<dbReference type="Gene3D" id="2.60.40.10">
    <property type="entry name" value="Immunoglobulins"/>
    <property type="match status" value="1"/>
</dbReference>
<keyword evidence="11" id="KW-1185">Reference proteome</keyword>
<evidence type="ECO:0000259" key="8">
    <source>
        <dbReference type="PROSITE" id="PS50093"/>
    </source>
</evidence>
<dbReference type="InterPro" id="IPR009056">
    <property type="entry name" value="Cyt_c-like_dom"/>
</dbReference>
<dbReference type="Pfam" id="PF07995">
    <property type="entry name" value="GSDH"/>
    <property type="match status" value="1"/>
</dbReference>
<proteinExistence type="predicted"/>
<dbReference type="Pfam" id="PF03422">
    <property type="entry name" value="CBM_6"/>
    <property type="match status" value="1"/>
</dbReference>
<dbReference type="Proteomes" id="UP001356308">
    <property type="component" value="Unassembled WGS sequence"/>
</dbReference>
<evidence type="ECO:0000256" key="2">
    <source>
        <dbReference type="ARBA" id="ARBA00022617"/>
    </source>
</evidence>
<feature type="compositionally biased region" description="Polar residues" evidence="7">
    <location>
        <begin position="192"/>
        <end position="204"/>
    </location>
</feature>
<evidence type="ECO:0000256" key="3">
    <source>
        <dbReference type="ARBA" id="ARBA00022723"/>
    </source>
</evidence>
<dbReference type="InterPro" id="IPR002324">
    <property type="entry name" value="Cyt_c_ID"/>
</dbReference>
<dbReference type="InterPro" id="IPR022409">
    <property type="entry name" value="PKD/Chitinase_dom"/>
</dbReference>
<name>A0ABU7IV58_9FLAO</name>
<evidence type="ECO:0000313" key="11">
    <source>
        <dbReference type="Proteomes" id="UP001356308"/>
    </source>
</evidence>
<evidence type="ECO:0000256" key="4">
    <source>
        <dbReference type="ARBA" id="ARBA00022982"/>
    </source>
</evidence>
<keyword evidence="5 6" id="KW-0408">Iron</keyword>
<keyword evidence="3 6" id="KW-0479">Metal-binding</keyword>
<accession>A0ABU7IV58</accession>
<dbReference type="PROSITE" id="PS51007">
    <property type="entry name" value="CYTC"/>
    <property type="match status" value="1"/>
</dbReference>
<feature type="region of interest" description="Disordered" evidence="7">
    <location>
        <begin position="235"/>
        <end position="254"/>
    </location>
</feature>
<feature type="domain" description="Cytochrome c" evidence="9">
    <location>
        <begin position="648"/>
        <end position="733"/>
    </location>
</feature>
<evidence type="ECO:0000256" key="1">
    <source>
        <dbReference type="ARBA" id="ARBA00022448"/>
    </source>
</evidence>
<dbReference type="PROSITE" id="PS50093">
    <property type="entry name" value="PKD"/>
    <property type="match status" value="1"/>
</dbReference>
<evidence type="ECO:0000256" key="6">
    <source>
        <dbReference type="PROSITE-ProRule" id="PRU00433"/>
    </source>
</evidence>
<dbReference type="PANTHER" id="PTHR19328">
    <property type="entry name" value="HEDGEHOG-INTERACTING PROTEIN"/>
    <property type="match status" value="1"/>
</dbReference>